<organism evidence="1 2">
    <name type="scientific">Bodo saltans</name>
    <name type="common">Flagellated protozoan</name>
    <dbReference type="NCBI Taxonomy" id="75058"/>
    <lineage>
        <taxon>Eukaryota</taxon>
        <taxon>Discoba</taxon>
        <taxon>Euglenozoa</taxon>
        <taxon>Kinetoplastea</taxon>
        <taxon>Metakinetoplastina</taxon>
        <taxon>Eubodonida</taxon>
        <taxon>Bodonidae</taxon>
        <taxon>Bodo</taxon>
    </lineage>
</organism>
<dbReference type="Proteomes" id="UP000051952">
    <property type="component" value="Unassembled WGS sequence"/>
</dbReference>
<reference evidence="2" key="1">
    <citation type="submission" date="2015-09" db="EMBL/GenBank/DDBJ databases">
        <authorList>
            <consortium name="Pathogen Informatics"/>
        </authorList>
    </citation>
    <scope>NUCLEOTIDE SEQUENCE [LARGE SCALE GENOMIC DNA]</scope>
    <source>
        <strain evidence="2">Lake Konstanz</strain>
    </source>
</reference>
<name>A0A0S4J983_BODSA</name>
<evidence type="ECO:0000313" key="1">
    <source>
        <dbReference type="EMBL" id="CUG86764.1"/>
    </source>
</evidence>
<dbReference type="OrthoDB" id="271800at2759"/>
<sequence length="256" mass="29703">RFLYSVSCGVCGETFFISIVVHLSVRLQHYTKSPLSTPTTIFLRHTTHRPISYLLLVFCGCFRLYPQIINACNEHPHRSDRWRARHHSRRAPHQCRLQTRLKDDQTETGNLDVDISHDGANYSSDAIQAVATYVKQFAPSGQRPSTIPKPLPGTMDRYITEWERDFIKSLLKENDVWQHEVLLEVLNVAQRLELESLRDLLAGWISVQIDALVKDKNMLDGAEAVRNFFNMPNEWDAEQMENLKGEMEFYKQDEGR</sequence>
<dbReference type="GO" id="GO:0006511">
    <property type="term" value="P:ubiquitin-dependent protein catabolic process"/>
    <property type="evidence" value="ECO:0007669"/>
    <property type="project" value="InterPro"/>
</dbReference>
<dbReference type="Gene3D" id="3.30.710.10">
    <property type="entry name" value="Potassium Channel Kv1.1, Chain A"/>
    <property type="match status" value="1"/>
</dbReference>
<protein>
    <submittedName>
        <fullName evidence="1">Uncharacterized protein</fullName>
    </submittedName>
</protein>
<evidence type="ECO:0000313" key="2">
    <source>
        <dbReference type="Proteomes" id="UP000051952"/>
    </source>
</evidence>
<dbReference type="SUPFAM" id="SSF81382">
    <property type="entry name" value="Skp1 dimerisation domain-like"/>
    <property type="match status" value="1"/>
</dbReference>
<dbReference type="VEuPathDB" id="TriTrypDB:BSAL_94620"/>
<dbReference type="InterPro" id="IPR036296">
    <property type="entry name" value="SKP1-like_dim_sf"/>
</dbReference>
<feature type="non-terminal residue" evidence="1">
    <location>
        <position position="1"/>
    </location>
</feature>
<accession>A0A0S4J983</accession>
<keyword evidence="2" id="KW-1185">Reference proteome</keyword>
<dbReference type="AlphaFoldDB" id="A0A0S4J983"/>
<dbReference type="EMBL" id="CYKH01001390">
    <property type="protein sequence ID" value="CUG86764.1"/>
    <property type="molecule type" value="Genomic_DNA"/>
</dbReference>
<gene>
    <name evidence="1" type="ORF">BSAL_94620</name>
</gene>
<dbReference type="InterPro" id="IPR011333">
    <property type="entry name" value="SKP1/BTB/POZ_sf"/>
</dbReference>
<proteinExistence type="predicted"/>